<reference evidence="1" key="1">
    <citation type="submission" date="2021-06" db="EMBL/GenBank/DDBJ databases">
        <authorList>
            <person name="Kallberg Y."/>
            <person name="Tangrot J."/>
            <person name="Rosling A."/>
        </authorList>
    </citation>
    <scope>NUCLEOTIDE SEQUENCE</scope>
    <source>
        <strain evidence="1">IN212</strain>
    </source>
</reference>
<comment type="caution">
    <text evidence="1">The sequence shown here is derived from an EMBL/GenBank/DDBJ whole genome shotgun (WGS) entry which is preliminary data.</text>
</comment>
<accession>A0A9N9IJP4</accession>
<dbReference type="AlphaFoldDB" id="A0A9N9IJP4"/>
<keyword evidence="2" id="KW-1185">Reference proteome</keyword>
<feature type="non-terminal residue" evidence="1">
    <location>
        <position position="59"/>
    </location>
</feature>
<sequence length="59" mass="6855">MNPISQPDIKWSFISANDKIKATQIILSNYQNSKYTSRSISIKEIRLVYESAKFRGNFL</sequence>
<proteinExistence type="predicted"/>
<dbReference type="OrthoDB" id="2332665at2759"/>
<name>A0A9N9IJP4_9GLOM</name>
<dbReference type="Proteomes" id="UP000789396">
    <property type="component" value="Unassembled WGS sequence"/>
</dbReference>
<dbReference type="EMBL" id="CAJVPZ010030483">
    <property type="protein sequence ID" value="CAG8736890.1"/>
    <property type="molecule type" value="Genomic_DNA"/>
</dbReference>
<feature type="non-terminal residue" evidence="1">
    <location>
        <position position="1"/>
    </location>
</feature>
<organism evidence="1 2">
    <name type="scientific">Racocetra fulgida</name>
    <dbReference type="NCBI Taxonomy" id="60492"/>
    <lineage>
        <taxon>Eukaryota</taxon>
        <taxon>Fungi</taxon>
        <taxon>Fungi incertae sedis</taxon>
        <taxon>Mucoromycota</taxon>
        <taxon>Glomeromycotina</taxon>
        <taxon>Glomeromycetes</taxon>
        <taxon>Diversisporales</taxon>
        <taxon>Gigasporaceae</taxon>
        <taxon>Racocetra</taxon>
    </lineage>
</organism>
<gene>
    <name evidence="1" type="ORF">RFULGI_LOCUS12556</name>
</gene>
<protein>
    <submittedName>
        <fullName evidence="1">19122_t:CDS:1</fullName>
    </submittedName>
</protein>
<evidence type="ECO:0000313" key="2">
    <source>
        <dbReference type="Proteomes" id="UP000789396"/>
    </source>
</evidence>
<evidence type="ECO:0000313" key="1">
    <source>
        <dbReference type="EMBL" id="CAG8736890.1"/>
    </source>
</evidence>